<dbReference type="AlphaFoldDB" id="A0A0K9Q2P4"/>
<feature type="domain" description="SAM" evidence="2">
    <location>
        <begin position="147"/>
        <end position="209"/>
    </location>
</feature>
<dbReference type="CDD" id="cd09487">
    <property type="entry name" value="SAM_superfamily"/>
    <property type="match status" value="2"/>
</dbReference>
<organism evidence="3 4">
    <name type="scientific">Zostera marina</name>
    <name type="common">Eelgrass</name>
    <dbReference type="NCBI Taxonomy" id="29655"/>
    <lineage>
        <taxon>Eukaryota</taxon>
        <taxon>Viridiplantae</taxon>
        <taxon>Streptophyta</taxon>
        <taxon>Embryophyta</taxon>
        <taxon>Tracheophyta</taxon>
        <taxon>Spermatophyta</taxon>
        <taxon>Magnoliopsida</taxon>
        <taxon>Liliopsida</taxon>
        <taxon>Zosteraceae</taxon>
        <taxon>Zostera</taxon>
    </lineage>
</organism>
<feature type="domain" description="SAM" evidence="2">
    <location>
        <begin position="101"/>
        <end position="145"/>
    </location>
</feature>
<dbReference type="OrthoDB" id="76949at2759"/>
<evidence type="ECO:0000313" key="3">
    <source>
        <dbReference type="EMBL" id="KMZ75571.1"/>
    </source>
</evidence>
<dbReference type="Gene3D" id="1.10.150.50">
    <property type="entry name" value="Transcription Factor, Ets-1"/>
    <property type="match status" value="2"/>
</dbReference>
<dbReference type="PROSITE" id="PS50105">
    <property type="entry name" value="SAM_DOMAIN"/>
    <property type="match status" value="2"/>
</dbReference>
<dbReference type="Proteomes" id="UP000036987">
    <property type="component" value="Unassembled WGS sequence"/>
</dbReference>
<dbReference type="InterPro" id="IPR001660">
    <property type="entry name" value="SAM"/>
</dbReference>
<keyword evidence="1" id="KW-0677">Repeat</keyword>
<dbReference type="Pfam" id="PF00536">
    <property type="entry name" value="SAM_1"/>
    <property type="match status" value="2"/>
</dbReference>
<gene>
    <name evidence="3" type="ORF">ZOSMA_113G00600</name>
</gene>
<proteinExistence type="predicted"/>
<dbReference type="PANTHER" id="PTHR10627">
    <property type="entry name" value="SCP160"/>
    <property type="match status" value="1"/>
</dbReference>
<evidence type="ECO:0000313" key="4">
    <source>
        <dbReference type="Proteomes" id="UP000036987"/>
    </source>
</evidence>
<protein>
    <recommendedName>
        <fullName evidence="2">SAM domain-containing protein</fullName>
    </recommendedName>
</protein>
<dbReference type="SMART" id="SM00454">
    <property type="entry name" value="SAM"/>
    <property type="match status" value="1"/>
</dbReference>
<evidence type="ECO:0000259" key="2">
    <source>
        <dbReference type="PROSITE" id="PS50105"/>
    </source>
</evidence>
<dbReference type="InterPro" id="IPR013761">
    <property type="entry name" value="SAM/pointed_sf"/>
</dbReference>
<dbReference type="PANTHER" id="PTHR10627:SF74">
    <property type="entry name" value="OS08G0526500 PROTEIN"/>
    <property type="match status" value="1"/>
</dbReference>
<keyword evidence="4" id="KW-1185">Reference proteome</keyword>
<evidence type="ECO:0000256" key="1">
    <source>
        <dbReference type="ARBA" id="ARBA00022737"/>
    </source>
</evidence>
<reference evidence="4" key="1">
    <citation type="journal article" date="2016" name="Nature">
        <title>The genome of the seagrass Zostera marina reveals angiosperm adaptation to the sea.</title>
        <authorList>
            <person name="Olsen J.L."/>
            <person name="Rouze P."/>
            <person name="Verhelst B."/>
            <person name="Lin Y.-C."/>
            <person name="Bayer T."/>
            <person name="Collen J."/>
            <person name="Dattolo E."/>
            <person name="De Paoli E."/>
            <person name="Dittami S."/>
            <person name="Maumus F."/>
            <person name="Michel G."/>
            <person name="Kersting A."/>
            <person name="Lauritano C."/>
            <person name="Lohaus R."/>
            <person name="Toepel M."/>
            <person name="Tonon T."/>
            <person name="Vanneste K."/>
            <person name="Amirebrahimi M."/>
            <person name="Brakel J."/>
            <person name="Bostroem C."/>
            <person name="Chovatia M."/>
            <person name="Grimwood J."/>
            <person name="Jenkins J.W."/>
            <person name="Jueterbock A."/>
            <person name="Mraz A."/>
            <person name="Stam W.T."/>
            <person name="Tice H."/>
            <person name="Bornberg-Bauer E."/>
            <person name="Green P.J."/>
            <person name="Pearson G.A."/>
            <person name="Procaccini G."/>
            <person name="Duarte C.M."/>
            <person name="Schmutz J."/>
            <person name="Reusch T.B.H."/>
            <person name="Van de Peer Y."/>
        </authorList>
    </citation>
    <scope>NUCLEOTIDE SEQUENCE [LARGE SCALE GENOMIC DNA]</scope>
    <source>
        <strain evidence="4">cv. Finnish</strain>
    </source>
</reference>
<dbReference type="EMBL" id="LFYR01000158">
    <property type="protein sequence ID" value="KMZ75571.1"/>
    <property type="molecule type" value="Genomic_DNA"/>
</dbReference>
<sequence length="209" mass="24425">MRLRTSSYPYRARLFSRPLRERQILERTPPSAVRRRVYNLIPYRHLLCSKNLYHDYRVDRRTVIITQGMVVLLFKSSSRCRNHQQQLRRRRALKSNSSTGIDEGDVIKLLQSLGLEKYTITFQAEEVDMDVLEHMNDDDLKTLGIPMDEGDVIKLLQSLGLEKYTITFQAEEVDMDVLEHMNDDDLKTLGIPMGPRKKILLAFESKLKS</sequence>
<dbReference type="SUPFAM" id="SSF47769">
    <property type="entry name" value="SAM/Pointed domain"/>
    <property type="match status" value="2"/>
</dbReference>
<name>A0A0K9Q2P4_ZOSMR</name>
<comment type="caution">
    <text evidence="3">The sequence shown here is derived from an EMBL/GenBank/DDBJ whole genome shotgun (WGS) entry which is preliminary data.</text>
</comment>
<accession>A0A0K9Q2P4</accession>